<feature type="transmembrane region" description="Helical" evidence="2">
    <location>
        <begin position="21"/>
        <end position="40"/>
    </location>
</feature>
<keyword evidence="2" id="KW-0472">Membrane</keyword>
<dbReference type="EMBL" id="ARXR01000002">
    <property type="protein sequence ID" value="MBF5051744.1"/>
    <property type="molecule type" value="Genomic_DNA"/>
</dbReference>
<dbReference type="PANTHER" id="PTHR40278">
    <property type="entry name" value="DNA UTILIZATION PROTEIN HOFN"/>
    <property type="match status" value="1"/>
</dbReference>
<feature type="coiled-coil region" evidence="1">
    <location>
        <begin position="48"/>
        <end position="92"/>
    </location>
</feature>
<comment type="caution">
    <text evidence="3">The sequence shown here is derived from an EMBL/GenBank/DDBJ whole genome shotgun (WGS) entry which is preliminary data.</text>
</comment>
<sequence>MTTMINLLPWREERRKQRQHEFIAMLAFAALLAGLIFWLWKGMVEGQIADQQTRNNHIQSEIAKLDTQIKEINELQRRRDQLVARMKVIQELQGNRPTIVYVFDQLVRTLPEGVYYTLVERTGDSYRIEGVAESNNRISRLMRNLAASDWFVEPNLLNVNALDESERGGADGADSAQANTFALTVKQGSPRSDDEEAGQ</sequence>
<evidence type="ECO:0000313" key="4">
    <source>
        <dbReference type="Proteomes" id="UP000644441"/>
    </source>
</evidence>
<dbReference type="Proteomes" id="UP000644441">
    <property type="component" value="Unassembled WGS sequence"/>
</dbReference>
<dbReference type="InterPro" id="IPR052534">
    <property type="entry name" value="Extracell_DNA_Util/SecSys_Comp"/>
</dbReference>
<dbReference type="Pfam" id="PF05137">
    <property type="entry name" value="PilN"/>
    <property type="match status" value="1"/>
</dbReference>
<protein>
    <submittedName>
        <fullName evidence="3">Type IV pili biogenesis protein PilN</fullName>
    </submittedName>
</protein>
<keyword evidence="2" id="KW-1133">Transmembrane helix</keyword>
<keyword evidence="1" id="KW-0175">Coiled coil</keyword>
<gene>
    <name evidence="3" type="ORF">ISO4_00346</name>
</gene>
<name>A0ABS0ACU9_9GAMM</name>
<dbReference type="PANTHER" id="PTHR40278:SF2">
    <property type="entry name" value="TYPE IV PILUS INNER MEMBRANE COMPONENT PILN"/>
    <property type="match status" value="1"/>
</dbReference>
<keyword evidence="4" id="KW-1185">Reference proteome</keyword>
<proteinExistence type="predicted"/>
<evidence type="ECO:0000256" key="1">
    <source>
        <dbReference type="SAM" id="Coils"/>
    </source>
</evidence>
<dbReference type="RefSeq" id="WP_142948258.1">
    <property type="nucleotide sequence ID" value="NZ_ARXR01000002.1"/>
</dbReference>
<accession>A0ABS0ACU9</accession>
<keyword evidence="2" id="KW-0812">Transmembrane</keyword>
<dbReference type="InterPro" id="IPR007813">
    <property type="entry name" value="PilN"/>
</dbReference>
<reference evidence="3 4" key="1">
    <citation type="submission" date="2012-09" db="EMBL/GenBank/DDBJ databases">
        <title>Genome Sequence of alkane-degrading Bacterium Alcanivorax venustensis ISO4.</title>
        <authorList>
            <person name="Lai Q."/>
            <person name="Shao Z."/>
        </authorList>
    </citation>
    <scope>NUCLEOTIDE SEQUENCE [LARGE SCALE GENOMIC DNA]</scope>
    <source>
        <strain evidence="3 4">ISO4</strain>
    </source>
</reference>
<organism evidence="3 4">
    <name type="scientific">Alloalcanivorax venustensis ISO4</name>
    <dbReference type="NCBI Taxonomy" id="1177184"/>
    <lineage>
        <taxon>Bacteria</taxon>
        <taxon>Pseudomonadati</taxon>
        <taxon>Pseudomonadota</taxon>
        <taxon>Gammaproteobacteria</taxon>
        <taxon>Oceanospirillales</taxon>
        <taxon>Alcanivoracaceae</taxon>
        <taxon>Alloalcanivorax</taxon>
    </lineage>
</organism>
<evidence type="ECO:0000313" key="3">
    <source>
        <dbReference type="EMBL" id="MBF5051744.1"/>
    </source>
</evidence>
<evidence type="ECO:0000256" key="2">
    <source>
        <dbReference type="SAM" id="Phobius"/>
    </source>
</evidence>